<dbReference type="InterPro" id="IPR004839">
    <property type="entry name" value="Aminotransferase_I/II_large"/>
</dbReference>
<evidence type="ECO:0000256" key="3">
    <source>
        <dbReference type="ARBA" id="ARBA00011738"/>
    </source>
</evidence>
<comment type="cofactor">
    <cofactor evidence="1 8">
        <name>pyridoxal 5'-phosphate</name>
        <dbReference type="ChEBI" id="CHEBI:597326"/>
    </cofactor>
</comment>
<dbReference type="SUPFAM" id="SSF53383">
    <property type="entry name" value="PLP-dependent transferases"/>
    <property type="match status" value="1"/>
</dbReference>
<dbReference type="InterPro" id="IPR015422">
    <property type="entry name" value="PyrdxlP-dep_Trfase_small"/>
</dbReference>
<dbReference type="InterPro" id="IPR004838">
    <property type="entry name" value="NHTrfase_class1_PyrdxlP-BS"/>
</dbReference>
<evidence type="ECO:0000256" key="8">
    <source>
        <dbReference type="RuleBase" id="RU000481"/>
    </source>
</evidence>
<dbReference type="EMBL" id="FPAW01000019">
    <property type="protein sequence ID" value="SFU02152.1"/>
    <property type="molecule type" value="Genomic_DNA"/>
</dbReference>
<dbReference type="FunFam" id="3.40.640.10:FF:000033">
    <property type="entry name" value="Aspartate aminotransferase"/>
    <property type="match status" value="1"/>
</dbReference>
<comment type="catalytic activity">
    <reaction evidence="7">
        <text>L-aspartate + 2-oxoglutarate = oxaloacetate + L-glutamate</text>
        <dbReference type="Rhea" id="RHEA:21824"/>
        <dbReference type="ChEBI" id="CHEBI:16452"/>
        <dbReference type="ChEBI" id="CHEBI:16810"/>
        <dbReference type="ChEBI" id="CHEBI:29985"/>
        <dbReference type="ChEBI" id="CHEBI:29991"/>
        <dbReference type="EC" id="2.6.1.1"/>
    </reaction>
</comment>
<dbReference type="PROSITE" id="PS00105">
    <property type="entry name" value="AA_TRANSFER_CLASS_1"/>
    <property type="match status" value="1"/>
</dbReference>
<protein>
    <recommendedName>
        <fullName evidence="8">Aminotransferase</fullName>
        <ecNumber evidence="8">2.6.1.-</ecNumber>
    </recommendedName>
</protein>
<dbReference type="eggNOG" id="COG0436">
    <property type="taxonomic scope" value="Bacteria"/>
</dbReference>
<keyword evidence="6" id="KW-0663">Pyridoxal phosphate</keyword>
<proteinExistence type="inferred from homology"/>
<evidence type="ECO:0000259" key="9">
    <source>
        <dbReference type="Pfam" id="PF00155"/>
    </source>
</evidence>
<dbReference type="GO" id="GO:0006520">
    <property type="term" value="P:amino acid metabolic process"/>
    <property type="evidence" value="ECO:0007669"/>
    <property type="project" value="InterPro"/>
</dbReference>
<keyword evidence="11" id="KW-1185">Reference proteome</keyword>
<dbReference type="Gene3D" id="3.40.640.10">
    <property type="entry name" value="Type I PLP-dependent aspartate aminotransferase-like (Major domain)"/>
    <property type="match status" value="1"/>
</dbReference>
<dbReference type="GO" id="GO:0004069">
    <property type="term" value="F:L-aspartate:2-oxoglutarate aminotransferase activity"/>
    <property type="evidence" value="ECO:0007669"/>
    <property type="project" value="UniProtKB-EC"/>
</dbReference>
<comment type="subunit">
    <text evidence="3">Homodimer.</text>
</comment>
<dbReference type="CDD" id="cd00609">
    <property type="entry name" value="AAT_like"/>
    <property type="match status" value="1"/>
</dbReference>
<evidence type="ECO:0000313" key="11">
    <source>
        <dbReference type="Proteomes" id="UP000182466"/>
    </source>
</evidence>
<evidence type="ECO:0000256" key="1">
    <source>
        <dbReference type="ARBA" id="ARBA00001933"/>
    </source>
</evidence>
<dbReference type="InterPro" id="IPR050596">
    <property type="entry name" value="AspAT/PAT-like"/>
</dbReference>
<sequence>MKDAAPNMDFKRADRIANITFSQIAQISEAAAQMRAQGQDVLALATGEPDFATPAHVCDAATAAMAAGQTRYTPTAGTPALRDAVAERAGVDRDNVLISTGAKQVLSNLFLASLDPGDEVICPTPCWTSYPDIIRFAGGVVREICCGADQGYKITAAQLEAAITPRTRWVLLNSPSNPTGAMYSQSEIQALGAVLRRHPHVWIASDEIYQHIAYATFTSVRDALPDLVGRTVVINGVSKAYSMTGWRIGWAVGPQAAILAMRDVQGQSTSGACSIAQAAACAALLGNQALLAERAAIFRNRRDRVVSAINATPLLSCTVPDGAFYVFASCQATLGRVTPTGDRIETDVDFCRFVLADQGLALVPGSAFSLQDHFRLSYACSDADLTDGMARLRRATEKLIPPAA</sequence>
<dbReference type="InterPro" id="IPR015421">
    <property type="entry name" value="PyrdxlP-dep_Trfase_major"/>
</dbReference>
<gene>
    <name evidence="10" type="ORF">SAMN05216236_11927</name>
</gene>
<evidence type="ECO:0000256" key="7">
    <source>
        <dbReference type="ARBA" id="ARBA00049185"/>
    </source>
</evidence>
<evidence type="ECO:0000256" key="2">
    <source>
        <dbReference type="ARBA" id="ARBA00007441"/>
    </source>
</evidence>
<comment type="similarity">
    <text evidence="2 8">Belongs to the class-I pyridoxal-phosphate-dependent aminotransferase family.</text>
</comment>
<keyword evidence="5 8" id="KW-0808">Transferase</keyword>
<reference evidence="10 11" key="1">
    <citation type="submission" date="2016-10" db="EMBL/GenBank/DDBJ databases">
        <authorList>
            <person name="de Groot N.N."/>
        </authorList>
    </citation>
    <scope>NUCLEOTIDE SEQUENCE [LARGE SCALE GENOMIC DNA]</scope>
    <source>
        <strain evidence="10 11">CGMCC 1.10959</strain>
    </source>
</reference>
<organism evidence="10 11">
    <name type="scientific">Sedimentitalea nanhaiensis</name>
    <dbReference type="NCBI Taxonomy" id="999627"/>
    <lineage>
        <taxon>Bacteria</taxon>
        <taxon>Pseudomonadati</taxon>
        <taxon>Pseudomonadota</taxon>
        <taxon>Alphaproteobacteria</taxon>
        <taxon>Rhodobacterales</taxon>
        <taxon>Paracoccaceae</taxon>
        <taxon>Sedimentitalea</taxon>
    </lineage>
</organism>
<evidence type="ECO:0000313" key="10">
    <source>
        <dbReference type="EMBL" id="SFU02152.1"/>
    </source>
</evidence>
<dbReference type="PANTHER" id="PTHR46383">
    <property type="entry name" value="ASPARTATE AMINOTRANSFERASE"/>
    <property type="match status" value="1"/>
</dbReference>
<evidence type="ECO:0000256" key="5">
    <source>
        <dbReference type="ARBA" id="ARBA00022679"/>
    </source>
</evidence>
<dbReference type="Proteomes" id="UP000182466">
    <property type="component" value="Unassembled WGS sequence"/>
</dbReference>
<dbReference type="PANTHER" id="PTHR46383:SF1">
    <property type="entry name" value="ASPARTATE AMINOTRANSFERASE"/>
    <property type="match status" value="1"/>
</dbReference>
<dbReference type="STRING" id="999627.SAMN05216236_11927"/>
<accession>A0A1I7CRV3</accession>
<evidence type="ECO:0000256" key="6">
    <source>
        <dbReference type="ARBA" id="ARBA00022898"/>
    </source>
</evidence>
<keyword evidence="4 8" id="KW-0032">Aminotransferase</keyword>
<dbReference type="AlphaFoldDB" id="A0A1I7CRV3"/>
<dbReference type="RefSeq" id="WP_027262862.1">
    <property type="nucleotide sequence ID" value="NZ_FPAW01000019.1"/>
</dbReference>
<dbReference type="EC" id="2.6.1.-" evidence="8"/>
<dbReference type="InterPro" id="IPR015424">
    <property type="entry name" value="PyrdxlP-dep_Trfase"/>
</dbReference>
<feature type="domain" description="Aminotransferase class I/classII large" evidence="9">
    <location>
        <begin position="40"/>
        <end position="391"/>
    </location>
</feature>
<evidence type="ECO:0000256" key="4">
    <source>
        <dbReference type="ARBA" id="ARBA00022576"/>
    </source>
</evidence>
<dbReference type="GO" id="GO:0030170">
    <property type="term" value="F:pyridoxal phosphate binding"/>
    <property type="evidence" value="ECO:0007669"/>
    <property type="project" value="InterPro"/>
</dbReference>
<name>A0A1I7CRV3_9RHOB</name>
<dbReference type="Pfam" id="PF00155">
    <property type="entry name" value="Aminotran_1_2"/>
    <property type="match status" value="1"/>
</dbReference>
<dbReference type="Gene3D" id="3.90.1150.10">
    <property type="entry name" value="Aspartate Aminotransferase, domain 1"/>
    <property type="match status" value="1"/>
</dbReference>